<sequence length="502" mass="55316">MFSHLFRRLPRHSTLSWAGAAGAAAGAAGTAGAVGVMVGNFRRMGRCEEDVTFLLQRVVERQGPGIAQEFEAGRAVLQQVNQVLSSHFGHLKLSAIDPVAVFFKVLEQQELRTLQWKKEQASATIPGLHDLEGDVLLFNDLLKYARLADVAYAPDEDFMSQQLEGEWKFLTGSSTARPQRPAHFLAIQGNKVVLAIRGTQTIADCLTDCLCDGEVFHDGFAHRGATEASQWLCQEYGPALKFLEAKGYEVVVVGHSLGAAVAAACCVQLRKSGLVPSARCVCFAPPATVDPTLAKEAAGYITSVVHDDDVIPRLQIMSILRLYQEILSHNWLSGAKEMVGWIREDPQQSWILDIGDQAFGLLETRLESHWKEQSARFREELKQFEAQSKEIQPLSIPGFIVHLYRCPAGYGVIKAPPESFSRIELSSSMVADHFLDAYIESLQSVLQAAEASHREKLQALQRLLPEGPEAAEAFQQFAEISKSVHELVLKARSTLQARPDTS</sequence>
<gene>
    <name evidence="2" type="ORF">CCMP2556_LOCUS15968</name>
</gene>
<dbReference type="EMBL" id="CAXAMN010008480">
    <property type="protein sequence ID" value="CAK9025361.1"/>
    <property type="molecule type" value="Genomic_DNA"/>
</dbReference>
<dbReference type="PANTHER" id="PTHR46023:SF6">
    <property type="entry name" value="LIPASE CLASS 3 FAMILY PROTEIN"/>
    <property type="match status" value="1"/>
</dbReference>
<organism evidence="2 3">
    <name type="scientific">Durusdinium trenchii</name>
    <dbReference type="NCBI Taxonomy" id="1381693"/>
    <lineage>
        <taxon>Eukaryota</taxon>
        <taxon>Sar</taxon>
        <taxon>Alveolata</taxon>
        <taxon>Dinophyceae</taxon>
        <taxon>Suessiales</taxon>
        <taxon>Symbiodiniaceae</taxon>
        <taxon>Durusdinium</taxon>
    </lineage>
</organism>
<dbReference type="Gene3D" id="3.40.50.1820">
    <property type="entry name" value="alpha/beta hydrolase"/>
    <property type="match status" value="1"/>
</dbReference>
<comment type="caution">
    <text evidence="2">The sequence shown here is derived from an EMBL/GenBank/DDBJ whole genome shotgun (WGS) entry which is preliminary data.</text>
</comment>
<keyword evidence="3" id="KW-1185">Reference proteome</keyword>
<dbReference type="Pfam" id="PF01764">
    <property type="entry name" value="Lipase_3"/>
    <property type="match status" value="1"/>
</dbReference>
<dbReference type="InterPro" id="IPR029058">
    <property type="entry name" value="AB_hydrolase_fold"/>
</dbReference>
<accession>A0ABP0KEW7</accession>
<dbReference type="PANTHER" id="PTHR46023">
    <property type="entry name" value="LIPASE CLASS 3 PROTEIN-LIKE"/>
    <property type="match status" value="1"/>
</dbReference>
<evidence type="ECO:0000313" key="2">
    <source>
        <dbReference type="EMBL" id="CAK9025361.1"/>
    </source>
</evidence>
<name>A0ABP0KEW7_9DINO</name>
<evidence type="ECO:0000259" key="1">
    <source>
        <dbReference type="Pfam" id="PF01764"/>
    </source>
</evidence>
<dbReference type="SUPFAM" id="SSF53474">
    <property type="entry name" value="alpha/beta-Hydrolases"/>
    <property type="match status" value="1"/>
</dbReference>
<reference evidence="2 3" key="1">
    <citation type="submission" date="2024-02" db="EMBL/GenBank/DDBJ databases">
        <authorList>
            <person name="Chen Y."/>
            <person name="Shah S."/>
            <person name="Dougan E. K."/>
            <person name="Thang M."/>
            <person name="Chan C."/>
        </authorList>
    </citation>
    <scope>NUCLEOTIDE SEQUENCE [LARGE SCALE GENOMIC DNA]</scope>
</reference>
<dbReference type="Proteomes" id="UP001642484">
    <property type="component" value="Unassembled WGS sequence"/>
</dbReference>
<feature type="domain" description="Fungal lipase-type" evidence="1">
    <location>
        <begin position="193"/>
        <end position="315"/>
    </location>
</feature>
<proteinExistence type="predicted"/>
<dbReference type="CDD" id="cd00519">
    <property type="entry name" value="Lipase_3"/>
    <property type="match status" value="1"/>
</dbReference>
<evidence type="ECO:0000313" key="3">
    <source>
        <dbReference type="Proteomes" id="UP001642484"/>
    </source>
</evidence>
<dbReference type="InterPro" id="IPR002921">
    <property type="entry name" value="Fungal_lipase-type"/>
</dbReference>
<protein>
    <recommendedName>
        <fullName evidence="1">Fungal lipase-type domain-containing protein</fullName>
    </recommendedName>
</protein>